<protein>
    <submittedName>
        <fullName evidence="2">Uncharacterized protein</fullName>
    </submittedName>
</protein>
<sequence length="26" mass="2679">DPPRVMTASRHGLPDSNSSGLGSNLL</sequence>
<feature type="region of interest" description="Disordered" evidence="1">
    <location>
        <begin position="1"/>
        <end position="26"/>
    </location>
</feature>
<feature type="non-terminal residue" evidence="2">
    <location>
        <position position="1"/>
    </location>
</feature>
<comment type="caution">
    <text evidence="2">The sequence shown here is derived from an EMBL/GenBank/DDBJ whole genome shotgun (WGS) entry which is preliminary data.</text>
</comment>
<evidence type="ECO:0000256" key="1">
    <source>
        <dbReference type="SAM" id="MobiDB-lite"/>
    </source>
</evidence>
<gene>
    <name evidence="2" type="ORF">TNIN_231671</name>
</gene>
<reference evidence="2" key="1">
    <citation type="submission" date="2020-08" db="EMBL/GenBank/DDBJ databases">
        <title>Multicomponent nature underlies the extraordinary mechanical properties of spider dragline silk.</title>
        <authorList>
            <person name="Kono N."/>
            <person name="Nakamura H."/>
            <person name="Mori M."/>
            <person name="Yoshida Y."/>
            <person name="Ohtoshi R."/>
            <person name="Malay A.D."/>
            <person name="Moran D.A.P."/>
            <person name="Tomita M."/>
            <person name="Numata K."/>
            <person name="Arakawa K."/>
        </authorList>
    </citation>
    <scope>NUCLEOTIDE SEQUENCE</scope>
</reference>
<keyword evidence="3" id="KW-1185">Reference proteome</keyword>
<name>A0A8X7BZB4_9ARAC</name>
<evidence type="ECO:0000313" key="3">
    <source>
        <dbReference type="Proteomes" id="UP000886998"/>
    </source>
</evidence>
<proteinExistence type="predicted"/>
<evidence type="ECO:0000313" key="2">
    <source>
        <dbReference type="EMBL" id="GFY49455.1"/>
    </source>
</evidence>
<dbReference type="AlphaFoldDB" id="A0A8X7BZB4"/>
<dbReference type="EMBL" id="BMAV01007029">
    <property type="protein sequence ID" value="GFY49455.1"/>
    <property type="molecule type" value="Genomic_DNA"/>
</dbReference>
<dbReference type="Proteomes" id="UP000886998">
    <property type="component" value="Unassembled WGS sequence"/>
</dbReference>
<feature type="compositionally biased region" description="Low complexity" evidence="1">
    <location>
        <begin position="16"/>
        <end position="26"/>
    </location>
</feature>
<accession>A0A8X7BZB4</accession>
<organism evidence="2 3">
    <name type="scientific">Trichonephila inaurata madagascariensis</name>
    <dbReference type="NCBI Taxonomy" id="2747483"/>
    <lineage>
        <taxon>Eukaryota</taxon>
        <taxon>Metazoa</taxon>
        <taxon>Ecdysozoa</taxon>
        <taxon>Arthropoda</taxon>
        <taxon>Chelicerata</taxon>
        <taxon>Arachnida</taxon>
        <taxon>Araneae</taxon>
        <taxon>Araneomorphae</taxon>
        <taxon>Entelegynae</taxon>
        <taxon>Araneoidea</taxon>
        <taxon>Nephilidae</taxon>
        <taxon>Trichonephila</taxon>
        <taxon>Trichonephila inaurata</taxon>
    </lineage>
</organism>